<dbReference type="AlphaFoldDB" id="A0A8D8RKF8"/>
<evidence type="ECO:0000313" key="2">
    <source>
        <dbReference type="EMBL" id="CAG6651390.1"/>
    </source>
</evidence>
<evidence type="ECO:0000256" key="1">
    <source>
        <dbReference type="SAM" id="Phobius"/>
    </source>
</evidence>
<keyword evidence="1" id="KW-0472">Membrane</keyword>
<reference evidence="2" key="1">
    <citation type="submission" date="2021-05" db="EMBL/GenBank/DDBJ databases">
        <authorList>
            <person name="Alioto T."/>
            <person name="Alioto T."/>
            <person name="Gomez Garrido J."/>
        </authorList>
    </citation>
    <scope>NUCLEOTIDE SEQUENCE</scope>
</reference>
<proteinExistence type="predicted"/>
<feature type="transmembrane region" description="Helical" evidence="1">
    <location>
        <begin position="75"/>
        <end position="101"/>
    </location>
</feature>
<protein>
    <submittedName>
        <fullName evidence="2">Uncharacterized protein</fullName>
    </submittedName>
</protein>
<organism evidence="2">
    <name type="scientific">Cacopsylla melanoneura</name>
    <dbReference type="NCBI Taxonomy" id="428564"/>
    <lineage>
        <taxon>Eukaryota</taxon>
        <taxon>Metazoa</taxon>
        <taxon>Ecdysozoa</taxon>
        <taxon>Arthropoda</taxon>
        <taxon>Hexapoda</taxon>
        <taxon>Insecta</taxon>
        <taxon>Pterygota</taxon>
        <taxon>Neoptera</taxon>
        <taxon>Paraneoptera</taxon>
        <taxon>Hemiptera</taxon>
        <taxon>Sternorrhyncha</taxon>
        <taxon>Psylloidea</taxon>
        <taxon>Psyllidae</taxon>
        <taxon>Psyllinae</taxon>
        <taxon>Cacopsylla</taxon>
    </lineage>
</organism>
<keyword evidence="1" id="KW-1133">Transmembrane helix</keyword>
<accession>A0A8D8RKF8</accession>
<feature type="transmembrane region" description="Helical" evidence="1">
    <location>
        <begin position="44"/>
        <end position="63"/>
    </location>
</feature>
<name>A0A8D8RKF8_9HEMI</name>
<dbReference type="EMBL" id="HBUF01167426">
    <property type="protein sequence ID" value="CAG6651390.1"/>
    <property type="molecule type" value="Transcribed_RNA"/>
</dbReference>
<keyword evidence="1" id="KW-0812">Transmembrane</keyword>
<sequence>MLISSLDSLFFPSLPSPSLPSPSLPFLLHLVSPPLYSLLCLPPSFITNSFTNVLLMPAGGILFPPSRSLLSLSLLSLFLSLLGFFVIPLLWVITFSFSLLINFVL</sequence>